<evidence type="ECO:0000256" key="6">
    <source>
        <dbReference type="ARBA" id="ARBA00023125"/>
    </source>
</evidence>
<evidence type="ECO:0000313" key="13">
    <source>
        <dbReference type="Proteomes" id="UP000426246"/>
    </source>
</evidence>
<dbReference type="PROSITE" id="PS00041">
    <property type="entry name" value="HTH_ARAC_FAMILY_1"/>
    <property type="match status" value="1"/>
</dbReference>
<dbReference type="Pfam" id="PF00072">
    <property type="entry name" value="Response_reg"/>
    <property type="match status" value="1"/>
</dbReference>
<dbReference type="InterPro" id="IPR018062">
    <property type="entry name" value="HTH_AraC-typ_CS"/>
</dbReference>
<sequence>MKKGEMFMYTLLIVDDEKEIREGLKTVIPWNEYGIDVVLTADDGDTALAVVQANHIDIILTDIKMNRMSGLEFIKNVYRDKLFAAKSIVISGYDDFESVKEAMKLGVMDYILKPINIDELQQIISKAINHIQTEQFDKQNQLFRDKQLNHAIPQLQEQFLRGLLDAEHIVESDCWIADQLKSVQMEWLKDHAFALLVLEVDDLKAIEEKKKYRREKELVIFGVGNVINQTLKEECFEPFALFADKKERWVLLVNYEQNKELEVIESLAKLIIERLNKYVKVNVTISISPDVEGVNKLYSSYHKAIEILERKVIIGGNRLIGSDDMEEENNNAQVTLRNVAEVVDLIKFGTEAEIEECFRSFSTMVKGWSFTNIKDIQQLTFEWLIELFKKAEAAGWKERWREQNLIAVWEQMEQFDTLDSLQKCTMNYVIEIARSFKLNHQPNNQIITEAEAYISKYYADNLTLQLVADHVHITPVWLSKLFKKEKQTPFLEYLTAVRIDKAKLLLNDLQFRIYQVAQEVGYKDSVHFTKIFKKVVGYTPKEYRNMRGIHEE</sequence>
<keyword evidence="3 8" id="KW-0597">Phosphoprotein</keyword>
<dbReference type="InterPro" id="IPR000160">
    <property type="entry name" value="GGDEF_dom"/>
</dbReference>
<dbReference type="AlphaFoldDB" id="A0A6B8RRE9"/>
<dbReference type="Gene3D" id="1.10.10.60">
    <property type="entry name" value="Homeodomain-like"/>
    <property type="match status" value="2"/>
</dbReference>
<dbReference type="PANTHER" id="PTHR42713">
    <property type="entry name" value="HISTIDINE KINASE-RELATED"/>
    <property type="match status" value="1"/>
</dbReference>
<keyword evidence="6" id="KW-0238">DNA-binding</keyword>
<dbReference type="Pfam" id="PF12833">
    <property type="entry name" value="HTH_18"/>
    <property type="match status" value="1"/>
</dbReference>
<evidence type="ECO:0000256" key="5">
    <source>
        <dbReference type="ARBA" id="ARBA00023015"/>
    </source>
</evidence>
<protein>
    <submittedName>
        <fullName evidence="12">Response regulator</fullName>
    </submittedName>
</protein>
<keyword evidence="2" id="KW-0963">Cytoplasm</keyword>
<dbReference type="CDD" id="cd17536">
    <property type="entry name" value="REC_YesN-like"/>
    <property type="match status" value="1"/>
</dbReference>
<evidence type="ECO:0000256" key="7">
    <source>
        <dbReference type="ARBA" id="ARBA00023163"/>
    </source>
</evidence>
<feature type="domain" description="HTH araC/xylS-type" evidence="9">
    <location>
        <begin position="448"/>
        <end position="546"/>
    </location>
</feature>
<evidence type="ECO:0000259" key="9">
    <source>
        <dbReference type="PROSITE" id="PS01124"/>
    </source>
</evidence>
<evidence type="ECO:0000259" key="11">
    <source>
        <dbReference type="PROSITE" id="PS50887"/>
    </source>
</evidence>
<evidence type="ECO:0000259" key="10">
    <source>
        <dbReference type="PROSITE" id="PS50110"/>
    </source>
</evidence>
<feature type="domain" description="GGDEF" evidence="11">
    <location>
        <begin position="191"/>
        <end position="324"/>
    </location>
</feature>
<dbReference type="SMART" id="SM00342">
    <property type="entry name" value="HTH_ARAC"/>
    <property type="match status" value="1"/>
</dbReference>
<dbReference type="SUPFAM" id="SSF46689">
    <property type="entry name" value="Homeodomain-like"/>
    <property type="match status" value="1"/>
</dbReference>
<feature type="domain" description="Response regulatory" evidence="10">
    <location>
        <begin position="10"/>
        <end position="128"/>
    </location>
</feature>
<accession>A0A6B8RRE9</accession>
<dbReference type="SUPFAM" id="SSF52172">
    <property type="entry name" value="CheY-like"/>
    <property type="match status" value="1"/>
</dbReference>
<dbReference type="PROSITE" id="PS50887">
    <property type="entry name" value="GGDEF"/>
    <property type="match status" value="1"/>
</dbReference>
<dbReference type="PROSITE" id="PS50110">
    <property type="entry name" value="RESPONSE_REGULATORY"/>
    <property type="match status" value="1"/>
</dbReference>
<organism evidence="12 13">
    <name type="scientific">Paenibacillus psychroresistens</name>
    <dbReference type="NCBI Taxonomy" id="1778678"/>
    <lineage>
        <taxon>Bacteria</taxon>
        <taxon>Bacillati</taxon>
        <taxon>Bacillota</taxon>
        <taxon>Bacilli</taxon>
        <taxon>Bacillales</taxon>
        <taxon>Paenibacillaceae</taxon>
        <taxon>Paenibacillus</taxon>
    </lineage>
</organism>
<dbReference type="InterPro" id="IPR001789">
    <property type="entry name" value="Sig_transdc_resp-reg_receiver"/>
</dbReference>
<dbReference type="Proteomes" id="UP000426246">
    <property type="component" value="Chromosome"/>
</dbReference>
<name>A0A6B8RRE9_9BACL</name>
<feature type="modified residue" description="4-aspartylphosphate" evidence="8">
    <location>
        <position position="62"/>
    </location>
</feature>
<dbReference type="KEGG" id="ppsc:EHS13_30815"/>
<keyword evidence="4" id="KW-0902">Two-component regulatory system</keyword>
<dbReference type="InterPro" id="IPR009057">
    <property type="entry name" value="Homeodomain-like_sf"/>
</dbReference>
<dbReference type="GO" id="GO:0000160">
    <property type="term" value="P:phosphorelay signal transduction system"/>
    <property type="evidence" value="ECO:0007669"/>
    <property type="project" value="UniProtKB-KW"/>
</dbReference>
<keyword evidence="5" id="KW-0805">Transcription regulation</keyword>
<dbReference type="PRINTS" id="PR00032">
    <property type="entry name" value="HTHARAC"/>
</dbReference>
<reference evidence="13" key="1">
    <citation type="submission" date="2018-11" db="EMBL/GenBank/DDBJ databases">
        <title>Complete genome sequence of Paenibacillus sp. ML311-T8.</title>
        <authorList>
            <person name="Nam Y.-D."/>
            <person name="Kang J."/>
            <person name="Chung W.-H."/>
            <person name="Park Y.S."/>
        </authorList>
    </citation>
    <scope>NUCLEOTIDE SEQUENCE [LARGE SCALE GENOMIC DNA]</scope>
    <source>
        <strain evidence="13">ML311-T8</strain>
    </source>
</reference>
<evidence type="ECO:0000313" key="12">
    <source>
        <dbReference type="EMBL" id="QGQ98960.1"/>
    </source>
</evidence>
<keyword evidence="7" id="KW-0804">Transcription</keyword>
<evidence type="ECO:0000256" key="8">
    <source>
        <dbReference type="PROSITE-ProRule" id="PRU00169"/>
    </source>
</evidence>
<dbReference type="PROSITE" id="PS01124">
    <property type="entry name" value="HTH_ARAC_FAMILY_2"/>
    <property type="match status" value="1"/>
</dbReference>
<evidence type="ECO:0000256" key="1">
    <source>
        <dbReference type="ARBA" id="ARBA00004496"/>
    </source>
</evidence>
<dbReference type="InterPro" id="IPR011006">
    <property type="entry name" value="CheY-like_superfamily"/>
</dbReference>
<dbReference type="GO" id="GO:0003700">
    <property type="term" value="F:DNA-binding transcription factor activity"/>
    <property type="evidence" value="ECO:0007669"/>
    <property type="project" value="InterPro"/>
</dbReference>
<evidence type="ECO:0000256" key="3">
    <source>
        <dbReference type="ARBA" id="ARBA00022553"/>
    </source>
</evidence>
<comment type="subcellular location">
    <subcellularLocation>
        <location evidence="1">Cytoplasm</location>
    </subcellularLocation>
</comment>
<dbReference type="InterPro" id="IPR018060">
    <property type="entry name" value="HTH_AraC"/>
</dbReference>
<evidence type="ECO:0000256" key="4">
    <source>
        <dbReference type="ARBA" id="ARBA00023012"/>
    </source>
</evidence>
<dbReference type="GO" id="GO:0005737">
    <property type="term" value="C:cytoplasm"/>
    <property type="evidence" value="ECO:0007669"/>
    <property type="project" value="UniProtKB-SubCell"/>
</dbReference>
<dbReference type="InterPro" id="IPR020449">
    <property type="entry name" value="Tscrpt_reg_AraC-type_HTH"/>
</dbReference>
<gene>
    <name evidence="12" type="ORF">EHS13_30815</name>
</gene>
<dbReference type="InterPro" id="IPR051552">
    <property type="entry name" value="HptR"/>
</dbReference>
<dbReference type="Gene3D" id="3.40.50.2300">
    <property type="match status" value="1"/>
</dbReference>
<dbReference type="GO" id="GO:0043565">
    <property type="term" value="F:sequence-specific DNA binding"/>
    <property type="evidence" value="ECO:0007669"/>
    <property type="project" value="InterPro"/>
</dbReference>
<keyword evidence="13" id="KW-1185">Reference proteome</keyword>
<evidence type="ECO:0000256" key="2">
    <source>
        <dbReference type="ARBA" id="ARBA00022490"/>
    </source>
</evidence>
<dbReference type="SMART" id="SM00448">
    <property type="entry name" value="REC"/>
    <property type="match status" value="1"/>
</dbReference>
<dbReference type="EMBL" id="CP034235">
    <property type="protein sequence ID" value="QGQ98960.1"/>
    <property type="molecule type" value="Genomic_DNA"/>
</dbReference>
<proteinExistence type="predicted"/>
<dbReference type="PANTHER" id="PTHR42713:SF3">
    <property type="entry name" value="TRANSCRIPTIONAL REGULATORY PROTEIN HPTR"/>
    <property type="match status" value="1"/>
</dbReference>